<dbReference type="SMART" id="SM00507">
    <property type="entry name" value="HNHc"/>
    <property type="match status" value="1"/>
</dbReference>
<keyword evidence="2" id="KW-0378">Hydrolase</keyword>
<dbReference type="GO" id="GO:0008270">
    <property type="term" value="F:zinc ion binding"/>
    <property type="evidence" value="ECO:0007669"/>
    <property type="project" value="InterPro"/>
</dbReference>
<protein>
    <submittedName>
        <fullName evidence="2">HNH endonuclease</fullName>
    </submittedName>
</protein>
<dbReference type="EMBL" id="MFNF01000001">
    <property type="protein sequence ID" value="OGH04665.1"/>
    <property type="molecule type" value="Genomic_DNA"/>
</dbReference>
<proteinExistence type="predicted"/>
<dbReference type="PANTHER" id="PTHR33877:SF1">
    <property type="entry name" value="TYPE IV METHYL-DIRECTED RESTRICTION ENZYME ECOKMCRA"/>
    <property type="match status" value="1"/>
</dbReference>
<dbReference type="GO" id="GO:0004519">
    <property type="term" value="F:endonuclease activity"/>
    <property type="evidence" value="ECO:0007669"/>
    <property type="project" value="UniProtKB-KW"/>
</dbReference>
<keyword evidence="2" id="KW-0255">Endonuclease</keyword>
<feature type="domain" description="HNH nuclease" evidence="1">
    <location>
        <begin position="29"/>
        <end position="80"/>
    </location>
</feature>
<dbReference type="Proteomes" id="UP000177583">
    <property type="component" value="Unassembled WGS sequence"/>
</dbReference>
<dbReference type="AlphaFoldDB" id="A0A1F6H2S5"/>
<dbReference type="Gene3D" id="1.10.30.50">
    <property type="match status" value="1"/>
</dbReference>
<organism evidence="2 3">
    <name type="scientific">Candidatus Lambdaproteobacteria bacterium RIFOXYD2_FULL_56_26</name>
    <dbReference type="NCBI Taxonomy" id="1817773"/>
    <lineage>
        <taxon>Bacteria</taxon>
        <taxon>Pseudomonadati</taxon>
        <taxon>Pseudomonadota</taxon>
        <taxon>Candidatus Lambdaproteobacteria</taxon>
    </lineage>
</organism>
<evidence type="ECO:0000313" key="2">
    <source>
        <dbReference type="EMBL" id="OGH04665.1"/>
    </source>
</evidence>
<dbReference type="InterPro" id="IPR003615">
    <property type="entry name" value="HNH_nuc"/>
</dbReference>
<keyword evidence="2" id="KW-0540">Nuclease</keyword>
<gene>
    <name evidence="2" type="ORF">A2557_06655</name>
</gene>
<accession>A0A1F6H2S5</accession>
<dbReference type="InterPro" id="IPR002711">
    <property type="entry name" value="HNH"/>
</dbReference>
<sequence>MGFEGEFVPVDEEVLKREKAKARELRQSQWWKNLRGQGVCYYCKKKVHPSELTLDHKIPLSRGGKSVKGNLVAACKECNNKKKYLLPVEWEDFVQGKLND</sequence>
<evidence type="ECO:0000313" key="3">
    <source>
        <dbReference type="Proteomes" id="UP000177583"/>
    </source>
</evidence>
<name>A0A1F6H2S5_9PROT</name>
<dbReference type="Pfam" id="PF01844">
    <property type="entry name" value="HNH"/>
    <property type="match status" value="1"/>
</dbReference>
<evidence type="ECO:0000259" key="1">
    <source>
        <dbReference type="SMART" id="SM00507"/>
    </source>
</evidence>
<dbReference type="CDD" id="cd00085">
    <property type="entry name" value="HNHc"/>
    <property type="match status" value="1"/>
</dbReference>
<dbReference type="PANTHER" id="PTHR33877">
    <property type="entry name" value="SLL1193 PROTEIN"/>
    <property type="match status" value="1"/>
</dbReference>
<dbReference type="InterPro" id="IPR052892">
    <property type="entry name" value="NA-targeting_endonuclease"/>
</dbReference>
<dbReference type="GO" id="GO:0003676">
    <property type="term" value="F:nucleic acid binding"/>
    <property type="evidence" value="ECO:0007669"/>
    <property type="project" value="InterPro"/>
</dbReference>
<reference evidence="2 3" key="1">
    <citation type="journal article" date="2016" name="Nat. Commun.">
        <title>Thousands of microbial genomes shed light on interconnected biogeochemical processes in an aquifer system.</title>
        <authorList>
            <person name="Anantharaman K."/>
            <person name="Brown C.T."/>
            <person name="Hug L.A."/>
            <person name="Sharon I."/>
            <person name="Castelle C.J."/>
            <person name="Probst A.J."/>
            <person name="Thomas B.C."/>
            <person name="Singh A."/>
            <person name="Wilkins M.J."/>
            <person name="Karaoz U."/>
            <person name="Brodie E.L."/>
            <person name="Williams K.H."/>
            <person name="Hubbard S.S."/>
            <person name="Banfield J.F."/>
        </authorList>
    </citation>
    <scope>NUCLEOTIDE SEQUENCE [LARGE SCALE GENOMIC DNA]</scope>
</reference>
<comment type="caution">
    <text evidence="2">The sequence shown here is derived from an EMBL/GenBank/DDBJ whole genome shotgun (WGS) entry which is preliminary data.</text>
</comment>